<sequence length="126" mass="13250">MESFTGFQIAPGCLPGWLPIATQHHPPAEASPSPCLLAAIRDYHKGFEEAGKAGCQSETEAQALPPEAPLQGCADDAVGMIESVRQSLSKLPHHILHSPAKPAAKSSQGQSEKVIQPSETSQVCSL</sequence>
<dbReference type="EMBL" id="JALJOQ010000006">
    <property type="protein sequence ID" value="KAK9812515.1"/>
    <property type="molecule type" value="Genomic_DNA"/>
</dbReference>
<name>A0AAW1PRS6_9CHLO</name>
<keyword evidence="3" id="KW-1185">Reference proteome</keyword>
<evidence type="ECO:0000313" key="3">
    <source>
        <dbReference type="Proteomes" id="UP001465755"/>
    </source>
</evidence>
<reference evidence="2 3" key="1">
    <citation type="journal article" date="2024" name="Nat. Commun.">
        <title>Phylogenomics reveals the evolutionary origins of lichenization in chlorophyte algae.</title>
        <authorList>
            <person name="Puginier C."/>
            <person name="Libourel C."/>
            <person name="Otte J."/>
            <person name="Skaloud P."/>
            <person name="Haon M."/>
            <person name="Grisel S."/>
            <person name="Petersen M."/>
            <person name="Berrin J.G."/>
            <person name="Delaux P.M."/>
            <person name="Dal Grande F."/>
            <person name="Keller J."/>
        </authorList>
    </citation>
    <scope>NUCLEOTIDE SEQUENCE [LARGE SCALE GENOMIC DNA]</scope>
    <source>
        <strain evidence="2 3">SAG 2036</strain>
    </source>
</reference>
<feature type="compositionally biased region" description="Polar residues" evidence="1">
    <location>
        <begin position="105"/>
        <end position="126"/>
    </location>
</feature>
<evidence type="ECO:0000256" key="1">
    <source>
        <dbReference type="SAM" id="MobiDB-lite"/>
    </source>
</evidence>
<organism evidence="2 3">
    <name type="scientific">Symbiochloris irregularis</name>
    <dbReference type="NCBI Taxonomy" id="706552"/>
    <lineage>
        <taxon>Eukaryota</taxon>
        <taxon>Viridiplantae</taxon>
        <taxon>Chlorophyta</taxon>
        <taxon>core chlorophytes</taxon>
        <taxon>Trebouxiophyceae</taxon>
        <taxon>Trebouxiales</taxon>
        <taxon>Trebouxiaceae</taxon>
        <taxon>Symbiochloris</taxon>
    </lineage>
</organism>
<feature type="region of interest" description="Disordered" evidence="1">
    <location>
        <begin position="97"/>
        <end position="126"/>
    </location>
</feature>
<protein>
    <submittedName>
        <fullName evidence="2">Uncharacterized protein</fullName>
    </submittedName>
</protein>
<dbReference type="Proteomes" id="UP001465755">
    <property type="component" value="Unassembled WGS sequence"/>
</dbReference>
<evidence type="ECO:0000313" key="2">
    <source>
        <dbReference type="EMBL" id="KAK9812515.1"/>
    </source>
</evidence>
<proteinExistence type="predicted"/>
<gene>
    <name evidence="2" type="ORF">WJX73_005430</name>
</gene>
<comment type="caution">
    <text evidence="2">The sequence shown here is derived from an EMBL/GenBank/DDBJ whole genome shotgun (WGS) entry which is preliminary data.</text>
</comment>
<accession>A0AAW1PRS6</accession>
<dbReference type="AlphaFoldDB" id="A0AAW1PRS6"/>